<reference evidence="3" key="1">
    <citation type="submission" date="2022-07" db="EMBL/GenBank/DDBJ databases">
        <title>Phylogenomic reconstructions and comparative analyses of Kickxellomycotina fungi.</title>
        <authorList>
            <person name="Reynolds N.K."/>
            <person name="Stajich J.E."/>
            <person name="Barry K."/>
            <person name="Grigoriev I.V."/>
            <person name="Crous P."/>
            <person name="Smith M.E."/>
        </authorList>
    </citation>
    <scope>NUCLEOTIDE SEQUENCE</scope>
    <source>
        <strain evidence="3">NBRC 105414</strain>
    </source>
</reference>
<feature type="compositionally biased region" description="Polar residues" evidence="1">
    <location>
        <begin position="372"/>
        <end position="386"/>
    </location>
</feature>
<sequence>MGSADVTYGAPEDAAPSLVPAVDITFSRPSATVKGAAHAQRFRHLRERGHLLLSRAASRSRKPGRQDRSALPSNSGSSATALHTAEPPSASVAASIAPATPQQLPAKGPVDFRVQALRDAAAVAVAPAAPAAFSSSMPAMSRRDIEAAAAPGSATAASPPPPQQQPQRRQRGPKLIRNPNNTSHRPRSHPSRFSQSMDFMRPRNSTSAATAAAAGAPRSARPLSHLLACCSPALLFRRGPSYGSMRSDATRPAAQPQRQRGAADADAAAAATQDQAAAEEEEQAEGDGRQSPQLQLQHSLLPRLVRGGSPLPPHARASVTDTAVAVGSLDDHTTASSKRSSDRSNGPKHVGATDDTDDAAESDWLVPRPGRDQSQGRGSLDTDSYTSPGSGLPGLSSGSAMPVPGNTSTAAAAQHASDLDTDPGISTPGDSFYRTPPTSIGDNMPAAAAAAAAAAAGSSVATGADAGSDQPSDTPANTMTKLYLGDEAYEHVPRRLTVESSVVDPAESLDEDPELRAELTSPPNNIVSASSERLVTHVDSQALLPPLPPPLKGRKCLVLDLDETLVHSSFREVDQPDYVVPVVLEGQEHSVYVVKRPGVDEFINIVGQYYEVVVFTASLSMYADPVLDLLDKNRAVHHRLFRESCDLYNGNYVKDLSRLGRDITQSIIIDNSPASYAFHPNNAIGISTWLNDPMDTELRDLIPFLIDLTQVDDVSAVLSLTHNQTASFAQE</sequence>
<dbReference type="SMART" id="SM00577">
    <property type="entry name" value="CPDc"/>
    <property type="match status" value="1"/>
</dbReference>
<feature type="region of interest" description="Disordered" evidence="1">
    <location>
        <begin position="243"/>
        <end position="291"/>
    </location>
</feature>
<dbReference type="InterPro" id="IPR023214">
    <property type="entry name" value="HAD_sf"/>
</dbReference>
<dbReference type="OrthoDB" id="277011at2759"/>
<dbReference type="FunFam" id="3.40.50.1000:FF:000093">
    <property type="entry name" value="NLI interacting factor-like phosphatase family protein"/>
    <property type="match status" value="1"/>
</dbReference>
<dbReference type="Proteomes" id="UP001140217">
    <property type="component" value="Unassembled WGS sequence"/>
</dbReference>
<keyword evidence="4" id="KW-1185">Reference proteome</keyword>
<dbReference type="Gene3D" id="3.40.50.1000">
    <property type="entry name" value="HAD superfamily/HAD-like"/>
    <property type="match status" value="1"/>
</dbReference>
<dbReference type="InterPro" id="IPR011948">
    <property type="entry name" value="Dullard_phosphatase"/>
</dbReference>
<evidence type="ECO:0000313" key="4">
    <source>
        <dbReference type="Proteomes" id="UP001140217"/>
    </source>
</evidence>
<feature type="compositionally biased region" description="Low complexity" evidence="1">
    <location>
        <begin position="250"/>
        <end position="276"/>
    </location>
</feature>
<feature type="domain" description="FCP1 homology" evidence="2">
    <location>
        <begin position="550"/>
        <end position="708"/>
    </location>
</feature>
<dbReference type="NCBIfam" id="TIGR02251">
    <property type="entry name" value="HIF-SF_euk"/>
    <property type="match status" value="1"/>
</dbReference>
<dbReference type="Pfam" id="PF03031">
    <property type="entry name" value="NIF"/>
    <property type="match status" value="1"/>
</dbReference>
<dbReference type="InterPro" id="IPR050365">
    <property type="entry name" value="TIM50"/>
</dbReference>
<gene>
    <name evidence="3" type="ORF">H4R18_001924</name>
</gene>
<organism evidence="3 4">
    <name type="scientific">Coemansia javaensis</name>
    <dbReference type="NCBI Taxonomy" id="2761396"/>
    <lineage>
        <taxon>Eukaryota</taxon>
        <taxon>Fungi</taxon>
        <taxon>Fungi incertae sedis</taxon>
        <taxon>Zoopagomycota</taxon>
        <taxon>Kickxellomycotina</taxon>
        <taxon>Kickxellomycetes</taxon>
        <taxon>Kickxellales</taxon>
        <taxon>Kickxellaceae</taxon>
        <taxon>Coemansia</taxon>
    </lineage>
</organism>
<feature type="compositionally biased region" description="Low complexity" evidence="1">
    <location>
        <begin position="387"/>
        <end position="399"/>
    </location>
</feature>
<dbReference type="InterPro" id="IPR004274">
    <property type="entry name" value="FCP1_dom"/>
</dbReference>
<dbReference type="EMBL" id="JANBUL010000056">
    <property type="protein sequence ID" value="KAJ2783023.1"/>
    <property type="molecule type" value="Genomic_DNA"/>
</dbReference>
<feature type="region of interest" description="Disordered" evidence="1">
    <location>
        <begin position="53"/>
        <end position="92"/>
    </location>
</feature>
<evidence type="ECO:0000259" key="2">
    <source>
        <dbReference type="PROSITE" id="PS50969"/>
    </source>
</evidence>
<dbReference type="AlphaFoldDB" id="A0A9W8LIG3"/>
<dbReference type="GO" id="GO:0016791">
    <property type="term" value="F:phosphatase activity"/>
    <property type="evidence" value="ECO:0007669"/>
    <property type="project" value="InterPro"/>
</dbReference>
<feature type="region of interest" description="Disordered" evidence="1">
    <location>
        <begin position="147"/>
        <end position="220"/>
    </location>
</feature>
<protein>
    <recommendedName>
        <fullName evidence="2">FCP1 homology domain-containing protein</fullName>
    </recommendedName>
</protein>
<dbReference type="SUPFAM" id="SSF56784">
    <property type="entry name" value="HAD-like"/>
    <property type="match status" value="1"/>
</dbReference>
<dbReference type="PANTHER" id="PTHR12210">
    <property type="entry name" value="DULLARD PROTEIN PHOSPHATASE"/>
    <property type="match status" value="1"/>
</dbReference>
<feature type="compositionally biased region" description="Polar residues" evidence="1">
    <location>
        <begin position="71"/>
        <end position="81"/>
    </location>
</feature>
<dbReference type="CDD" id="cd07521">
    <property type="entry name" value="HAD_FCP1-like"/>
    <property type="match status" value="1"/>
</dbReference>
<name>A0A9W8LIG3_9FUNG</name>
<proteinExistence type="predicted"/>
<comment type="caution">
    <text evidence="3">The sequence shown here is derived from an EMBL/GenBank/DDBJ whole genome shotgun (WGS) entry which is preliminary data.</text>
</comment>
<dbReference type="PROSITE" id="PS50969">
    <property type="entry name" value="FCP1"/>
    <property type="match status" value="1"/>
</dbReference>
<feature type="region of interest" description="Disordered" evidence="1">
    <location>
        <begin position="500"/>
        <end position="524"/>
    </location>
</feature>
<evidence type="ECO:0000256" key="1">
    <source>
        <dbReference type="SAM" id="MobiDB-lite"/>
    </source>
</evidence>
<accession>A0A9W8LIG3</accession>
<feature type="compositionally biased region" description="Low complexity" evidence="1">
    <location>
        <begin position="202"/>
        <end position="220"/>
    </location>
</feature>
<feature type="region of interest" description="Disordered" evidence="1">
    <location>
        <begin position="329"/>
        <end position="439"/>
    </location>
</feature>
<dbReference type="InterPro" id="IPR036412">
    <property type="entry name" value="HAD-like_sf"/>
</dbReference>
<feature type="compositionally biased region" description="Low complexity" evidence="1">
    <location>
        <begin position="147"/>
        <end position="157"/>
    </location>
</feature>
<evidence type="ECO:0000313" key="3">
    <source>
        <dbReference type="EMBL" id="KAJ2783023.1"/>
    </source>
</evidence>